<dbReference type="Pfam" id="PF18044">
    <property type="entry name" value="zf-CCCH_4"/>
    <property type="match status" value="1"/>
</dbReference>
<feature type="region of interest" description="Disordered" evidence="5">
    <location>
        <begin position="441"/>
        <end position="468"/>
    </location>
</feature>
<feature type="compositionally biased region" description="Low complexity" evidence="5">
    <location>
        <begin position="218"/>
        <end position="246"/>
    </location>
</feature>
<accession>A0AAN7BMU1</accession>
<dbReference type="GO" id="GO:0008270">
    <property type="term" value="F:zinc ion binding"/>
    <property type="evidence" value="ECO:0007669"/>
    <property type="project" value="UniProtKB-KW"/>
</dbReference>
<evidence type="ECO:0000256" key="2">
    <source>
        <dbReference type="ARBA" id="ARBA00022771"/>
    </source>
</evidence>
<reference evidence="7" key="1">
    <citation type="journal article" date="2023" name="Mol. Phylogenet. Evol.">
        <title>Genome-scale phylogeny and comparative genomics of the fungal order Sordariales.</title>
        <authorList>
            <person name="Hensen N."/>
            <person name="Bonometti L."/>
            <person name="Westerberg I."/>
            <person name="Brannstrom I.O."/>
            <person name="Guillou S."/>
            <person name="Cros-Aarteil S."/>
            <person name="Calhoun S."/>
            <person name="Haridas S."/>
            <person name="Kuo A."/>
            <person name="Mondo S."/>
            <person name="Pangilinan J."/>
            <person name="Riley R."/>
            <person name="LaButti K."/>
            <person name="Andreopoulos B."/>
            <person name="Lipzen A."/>
            <person name="Chen C."/>
            <person name="Yan M."/>
            <person name="Daum C."/>
            <person name="Ng V."/>
            <person name="Clum A."/>
            <person name="Steindorff A."/>
            <person name="Ohm R.A."/>
            <person name="Martin F."/>
            <person name="Silar P."/>
            <person name="Natvig D.O."/>
            <person name="Lalanne C."/>
            <person name="Gautier V."/>
            <person name="Ament-Velasquez S.L."/>
            <person name="Kruys A."/>
            <person name="Hutchinson M.I."/>
            <person name="Powell A.J."/>
            <person name="Barry K."/>
            <person name="Miller A.N."/>
            <person name="Grigoriev I.V."/>
            <person name="Debuchy R."/>
            <person name="Gladieux P."/>
            <person name="Hiltunen Thoren M."/>
            <person name="Johannesson H."/>
        </authorList>
    </citation>
    <scope>NUCLEOTIDE SEQUENCE</scope>
    <source>
        <strain evidence="7">CBS 990.96</strain>
    </source>
</reference>
<dbReference type="PROSITE" id="PS50103">
    <property type="entry name" value="ZF_C3H1"/>
    <property type="match status" value="1"/>
</dbReference>
<dbReference type="InterPro" id="IPR000571">
    <property type="entry name" value="Znf_CCCH"/>
</dbReference>
<dbReference type="InterPro" id="IPR041367">
    <property type="entry name" value="Znf-CCCH_4"/>
</dbReference>
<evidence type="ECO:0000313" key="8">
    <source>
        <dbReference type="Proteomes" id="UP001301958"/>
    </source>
</evidence>
<dbReference type="EMBL" id="MU865350">
    <property type="protein sequence ID" value="KAK4226305.1"/>
    <property type="molecule type" value="Genomic_DNA"/>
</dbReference>
<dbReference type="PANTHER" id="PTHR21099">
    <property type="entry name" value="RAD201"/>
    <property type="match status" value="1"/>
</dbReference>
<feature type="region of interest" description="Disordered" evidence="5">
    <location>
        <begin position="26"/>
        <end position="59"/>
    </location>
</feature>
<keyword evidence="2 4" id="KW-0863">Zinc-finger</keyword>
<keyword evidence="8" id="KW-1185">Reference proteome</keyword>
<proteinExistence type="predicted"/>
<organism evidence="7 8">
    <name type="scientific">Podospora fimiseda</name>
    <dbReference type="NCBI Taxonomy" id="252190"/>
    <lineage>
        <taxon>Eukaryota</taxon>
        <taxon>Fungi</taxon>
        <taxon>Dikarya</taxon>
        <taxon>Ascomycota</taxon>
        <taxon>Pezizomycotina</taxon>
        <taxon>Sordariomycetes</taxon>
        <taxon>Sordariomycetidae</taxon>
        <taxon>Sordariales</taxon>
        <taxon>Podosporaceae</taxon>
        <taxon>Podospora</taxon>
    </lineage>
</organism>
<evidence type="ECO:0000259" key="6">
    <source>
        <dbReference type="PROSITE" id="PS50103"/>
    </source>
</evidence>
<feature type="region of interest" description="Disordered" evidence="5">
    <location>
        <begin position="303"/>
        <end position="395"/>
    </location>
</feature>
<keyword evidence="3 4" id="KW-0862">Zinc</keyword>
<dbReference type="GO" id="GO:0005634">
    <property type="term" value="C:nucleus"/>
    <property type="evidence" value="ECO:0007669"/>
    <property type="project" value="TreeGrafter"/>
</dbReference>
<feature type="compositionally biased region" description="Polar residues" evidence="5">
    <location>
        <begin position="26"/>
        <end position="38"/>
    </location>
</feature>
<feature type="compositionally biased region" description="Low complexity" evidence="5">
    <location>
        <begin position="362"/>
        <end position="395"/>
    </location>
</feature>
<evidence type="ECO:0000256" key="4">
    <source>
        <dbReference type="PROSITE-ProRule" id="PRU00723"/>
    </source>
</evidence>
<reference evidence="7" key="2">
    <citation type="submission" date="2023-05" db="EMBL/GenBank/DDBJ databases">
        <authorList>
            <consortium name="Lawrence Berkeley National Laboratory"/>
            <person name="Steindorff A."/>
            <person name="Hensen N."/>
            <person name="Bonometti L."/>
            <person name="Westerberg I."/>
            <person name="Brannstrom I.O."/>
            <person name="Guillou S."/>
            <person name="Cros-Aarteil S."/>
            <person name="Calhoun S."/>
            <person name="Haridas S."/>
            <person name="Kuo A."/>
            <person name="Mondo S."/>
            <person name="Pangilinan J."/>
            <person name="Riley R."/>
            <person name="Labutti K."/>
            <person name="Andreopoulos B."/>
            <person name="Lipzen A."/>
            <person name="Chen C."/>
            <person name="Yanf M."/>
            <person name="Daum C."/>
            <person name="Ng V."/>
            <person name="Clum A."/>
            <person name="Ohm R."/>
            <person name="Martin F."/>
            <person name="Silar P."/>
            <person name="Natvig D."/>
            <person name="Lalanne C."/>
            <person name="Gautier V."/>
            <person name="Ament-Velasquez S.L."/>
            <person name="Kruys A."/>
            <person name="Hutchinson M.I."/>
            <person name="Powell A.J."/>
            <person name="Barry K."/>
            <person name="Miller A.N."/>
            <person name="Grigoriev I.V."/>
            <person name="Debuchy R."/>
            <person name="Gladieux P."/>
            <person name="Thoren M.H."/>
            <person name="Johannesson H."/>
        </authorList>
    </citation>
    <scope>NUCLEOTIDE SEQUENCE</scope>
    <source>
        <strain evidence="7">CBS 990.96</strain>
    </source>
</reference>
<evidence type="ECO:0000313" key="7">
    <source>
        <dbReference type="EMBL" id="KAK4226305.1"/>
    </source>
</evidence>
<sequence length="562" mass="57989">MVVCRFFQQGHCKFGASCRNEHPGAGNQSSYNNRFSALNNSGGGQSNNNRAPDAPPYAGLTEDTVQRDLTSDLPIWILSCYGPGRDAPEQLFGGSPREQSFEEMRLLYMMAEMNGNPQAALNNMQTLYQNAQQQIQHTLSNIPAAIRFIVDSGNKHPNRIDICKNASGGGGLTTNAFGAPAPQVANPFGAPAAAAAAAATPTTGAFGQTSMLGQKPNPFGAPAFGQPAQPAAPAFGQASAPGAPSSVFGAPTQPAAFGQSSALGGGGLGGKVFGQGASQPAFGQSGFAQAALTTQQPGLGFGQTATLGVNQNPFGAPQQPAAANPFGQPAANNNPFGAPSPAKNAFGAQVAPTAATSGPFGGAQPPQQPSAFAQPQPPTQQTSNPFGGAPAAANPFGQSAALAPTQSGALFGAPLVGSVAAALGTNSISQLATEAVKTAVSQQAQSPYGPNATRKHPDISEYSSRNPDGSLRMFKGKAVIYETPKGSDKPLPFVRQFDGSMMRIWMPNGAPPYTKETEADDPSVYEDPAVQQQWAGFLQTGEFEDGMMPEVPPKREWCSWDF</sequence>
<dbReference type="Proteomes" id="UP001301958">
    <property type="component" value="Unassembled WGS sequence"/>
</dbReference>
<evidence type="ECO:0000256" key="1">
    <source>
        <dbReference type="ARBA" id="ARBA00022723"/>
    </source>
</evidence>
<protein>
    <submittedName>
        <fullName evidence="7">Nucleoporin AMO1</fullName>
    </submittedName>
</protein>
<feature type="domain" description="C3H1-type" evidence="6">
    <location>
        <begin position="1"/>
        <end position="25"/>
    </location>
</feature>
<dbReference type="AlphaFoldDB" id="A0AAN7BMU1"/>
<evidence type="ECO:0000256" key="3">
    <source>
        <dbReference type="ARBA" id="ARBA00022833"/>
    </source>
</evidence>
<feature type="region of interest" description="Disordered" evidence="5">
    <location>
        <begin position="207"/>
        <end position="247"/>
    </location>
</feature>
<dbReference type="CDD" id="cd23954">
    <property type="entry name" value="AMO1_CTD"/>
    <property type="match status" value="1"/>
</dbReference>
<comment type="caution">
    <text evidence="7">The sequence shown here is derived from an EMBL/GenBank/DDBJ whole genome shotgun (WGS) entry which is preliminary data.</text>
</comment>
<keyword evidence="1 4" id="KW-0479">Metal-binding</keyword>
<dbReference type="PANTHER" id="PTHR21099:SF2">
    <property type="entry name" value="SI:CH211-113E8.11"/>
    <property type="match status" value="1"/>
</dbReference>
<dbReference type="Gene3D" id="4.10.1000.10">
    <property type="entry name" value="Zinc finger, CCCH-type"/>
    <property type="match status" value="1"/>
</dbReference>
<feature type="zinc finger region" description="C3H1-type" evidence="4">
    <location>
        <begin position="1"/>
        <end position="25"/>
    </location>
</feature>
<name>A0AAN7BMU1_9PEZI</name>
<evidence type="ECO:0000256" key="5">
    <source>
        <dbReference type="SAM" id="MobiDB-lite"/>
    </source>
</evidence>
<gene>
    <name evidence="7" type="ORF">QBC38DRAFT_480918</name>
</gene>
<feature type="compositionally biased region" description="Polar residues" evidence="5">
    <location>
        <begin position="303"/>
        <end position="313"/>
    </location>
</feature>